<dbReference type="EMBL" id="CP013979">
    <property type="protein sequence ID" value="ANJ25474.1"/>
    <property type="molecule type" value="Genomic_DNA"/>
</dbReference>
<evidence type="ECO:0000313" key="13">
    <source>
        <dbReference type="EMBL" id="ANJ25474.1"/>
    </source>
</evidence>
<dbReference type="GO" id="GO:0045148">
    <property type="term" value="F:tripeptide aminopeptidase activity"/>
    <property type="evidence" value="ECO:0007669"/>
    <property type="project" value="UniProtKB-UniRule"/>
</dbReference>
<sequence>MAAVSPAPFTSPLAESLAPALLERFDRYVRVGTQSDRDGEGSPSSARQLDLGRVLVADLRALGLDDAVLDDDGYVYATLPATISADHGDGPVPVIGLIAHMDTSPDAPGDGVEPIVHRVYDGGRLELPRGGTVLDPDEIAELRDHVGHDLVTSSGDTLLGADDKAGVAAILTAVEHLLAHPELPRPTLRLAFTPDEEIGRGAHRFDVEGFGALCAYTVDGSEIGELQDETFSATEGIVTIEGHEVHPGFATGKLVNAARLAAEIVAALPDELTPERTSGRDGFIHVYEVQGSAAHAVIRTILRDFDDELLAAHGEVLRRTVDEVIAREPRARATVEITPQYPNMRSFVDLFPQVTDAAAQAIRAEGLDPLRTSIRGGTDGSQLSAMGLPTPNLFTGGHEFHSVREWASVQEMAAAAATLVRLAEVWTTPEFRGATRA</sequence>
<keyword evidence="8" id="KW-0482">Metalloprotease</keyword>
<evidence type="ECO:0000256" key="8">
    <source>
        <dbReference type="ARBA" id="ARBA00023049"/>
    </source>
</evidence>
<keyword evidence="6" id="KW-0378">Hydrolase</keyword>
<dbReference type="GO" id="GO:0008270">
    <property type="term" value="F:zinc ion binding"/>
    <property type="evidence" value="ECO:0007669"/>
    <property type="project" value="InterPro"/>
</dbReference>
<accession>A0A191WBB1</accession>
<dbReference type="Gene3D" id="3.40.630.10">
    <property type="entry name" value="Zn peptidases"/>
    <property type="match status" value="1"/>
</dbReference>
<keyword evidence="4" id="KW-0645">Protease</keyword>
<dbReference type="SUPFAM" id="SSF53187">
    <property type="entry name" value="Zn-dependent exopeptidases"/>
    <property type="match status" value="1"/>
</dbReference>
<dbReference type="Pfam" id="PF01546">
    <property type="entry name" value="Peptidase_M20"/>
    <property type="match status" value="1"/>
</dbReference>
<comment type="cofactor">
    <cofactor evidence="11">
        <name>Zn(2+)</name>
        <dbReference type="ChEBI" id="CHEBI:29105"/>
    </cofactor>
    <text evidence="11">Binds 2 Zn(2+) ions per subunit.</text>
</comment>
<evidence type="ECO:0000256" key="1">
    <source>
        <dbReference type="ARBA" id="ARBA00000870"/>
    </source>
</evidence>
<feature type="domain" description="Peptidase M20 dimerisation" evidence="12">
    <location>
        <begin position="230"/>
        <end position="305"/>
    </location>
</feature>
<comment type="catalytic activity">
    <reaction evidence="1">
        <text>Release of the N-terminal residue from a tripeptide.</text>
        <dbReference type="EC" id="3.4.11.4"/>
    </reaction>
</comment>
<dbReference type="NCBIfam" id="NF003976">
    <property type="entry name" value="PRK05469.1"/>
    <property type="match status" value="1"/>
</dbReference>
<keyword evidence="3" id="KW-0031">Aminopeptidase</keyword>
<evidence type="ECO:0000256" key="9">
    <source>
        <dbReference type="NCBIfam" id="TIGR01882"/>
    </source>
</evidence>
<evidence type="ECO:0000256" key="6">
    <source>
        <dbReference type="ARBA" id="ARBA00022801"/>
    </source>
</evidence>
<dbReference type="PIRSF" id="PIRSF037215">
    <property type="entry name" value="Peptidase_M20B"/>
    <property type="match status" value="1"/>
</dbReference>
<dbReference type="Proteomes" id="UP000078437">
    <property type="component" value="Chromosome"/>
</dbReference>
<dbReference type="SUPFAM" id="SSF55031">
    <property type="entry name" value="Bacterial exopeptidase dimerisation domain"/>
    <property type="match status" value="1"/>
</dbReference>
<evidence type="ECO:0000313" key="14">
    <source>
        <dbReference type="Proteomes" id="UP000078437"/>
    </source>
</evidence>
<dbReference type="InterPro" id="IPR011650">
    <property type="entry name" value="Peptidase_M20_dimer"/>
</dbReference>
<gene>
    <name evidence="13" type="ORF">ATC03_00510</name>
</gene>
<feature type="binding site" evidence="11">
    <location>
        <position position="197"/>
    </location>
    <ligand>
        <name>Zn(2+)</name>
        <dbReference type="ChEBI" id="CHEBI:29105"/>
        <label>2</label>
    </ligand>
</feature>
<organism evidence="13 14">
    <name type="scientific">Agromyces aureus</name>
    <dbReference type="NCBI Taxonomy" id="453304"/>
    <lineage>
        <taxon>Bacteria</taxon>
        <taxon>Bacillati</taxon>
        <taxon>Actinomycetota</taxon>
        <taxon>Actinomycetes</taxon>
        <taxon>Micrococcales</taxon>
        <taxon>Microbacteriaceae</taxon>
        <taxon>Agromyces</taxon>
    </lineage>
</organism>
<dbReference type="EC" id="3.4.11.4" evidence="9"/>
<dbReference type="PANTHER" id="PTHR42994">
    <property type="entry name" value="PEPTIDASE T"/>
    <property type="match status" value="1"/>
</dbReference>
<dbReference type="PROSITE" id="PS00759">
    <property type="entry name" value="ARGE_DAPE_CPG2_2"/>
    <property type="match status" value="1"/>
</dbReference>
<evidence type="ECO:0000256" key="11">
    <source>
        <dbReference type="PIRSR" id="PIRSR037215-2"/>
    </source>
</evidence>
<keyword evidence="14" id="KW-1185">Reference proteome</keyword>
<dbReference type="GO" id="GO:0008237">
    <property type="term" value="F:metallopeptidase activity"/>
    <property type="evidence" value="ECO:0007669"/>
    <property type="project" value="UniProtKB-KW"/>
</dbReference>
<evidence type="ECO:0000256" key="5">
    <source>
        <dbReference type="ARBA" id="ARBA00022723"/>
    </source>
</evidence>
<dbReference type="RefSeq" id="WP_067871784.1">
    <property type="nucleotide sequence ID" value="NZ_CP013979.1"/>
</dbReference>
<feature type="binding site" evidence="11">
    <location>
        <position position="162"/>
    </location>
    <ligand>
        <name>Zn(2+)</name>
        <dbReference type="ChEBI" id="CHEBI:29105"/>
        <label>2</label>
    </ligand>
</feature>
<comment type="similarity">
    <text evidence="2">Belongs to the peptidase M20B family.</text>
</comment>
<dbReference type="GO" id="GO:0005829">
    <property type="term" value="C:cytosol"/>
    <property type="evidence" value="ECO:0007669"/>
    <property type="project" value="TreeGrafter"/>
</dbReference>
<dbReference type="AlphaFoldDB" id="A0A191WBB1"/>
<dbReference type="PROSITE" id="PS00758">
    <property type="entry name" value="ARGE_DAPE_CPG2_1"/>
    <property type="match status" value="1"/>
</dbReference>
<dbReference type="NCBIfam" id="NF009920">
    <property type="entry name" value="PRK13381.1"/>
    <property type="match status" value="1"/>
</dbReference>
<evidence type="ECO:0000259" key="12">
    <source>
        <dbReference type="Pfam" id="PF07687"/>
    </source>
</evidence>
<feature type="binding site" evidence="11">
    <location>
        <position position="162"/>
    </location>
    <ligand>
        <name>Zn(2+)</name>
        <dbReference type="ChEBI" id="CHEBI:29105"/>
        <label>1</label>
    </ligand>
</feature>
<dbReference type="InterPro" id="IPR001261">
    <property type="entry name" value="ArgE/DapE_CS"/>
</dbReference>
<dbReference type="Gene3D" id="3.30.70.360">
    <property type="match status" value="1"/>
</dbReference>
<keyword evidence="5 11" id="KW-0479">Metal-binding</keyword>
<dbReference type="KEGG" id="agy:ATC03_00510"/>
<dbReference type="OrthoDB" id="9804934at2"/>
<evidence type="ECO:0000256" key="4">
    <source>
        <dbReference type="ARBA" id="ARBA00022670"/>
    </source>
</evidence>
<feature type="binding site" evidence="11">
    <location>
        <position position="401"/>
    </location>
    <ligand>
        <name>Zn(2+)</name>
        <dbReference type="ChEBI" id="CHEBI:29105"/>
        <label>2</label>
    </ligand>
</feature>
<feature type="active site" description="Proton acceptor" evidence="10">
    <location>
        <position position="196"/>
    </location>
</feature>
<dbReference type="GO" id="GO:0006518">
    <property type="term" value="P:peptide metabolic process"/>
    <property type="evidence" value="ECO:0007669"/>
    <property type="project" value="InterPro"/>
</dbReference>
<reference evidence="13 14" key="1">
    <citation type="journal article" date="2016" name="Int. J. Syst. Evol. Microbiol.">
        <title>Agromyces aureus sp. nov., isolated from the rhizosphere of Salix caprea L. grown in a heavy-metal-contaminated soil.</title>
        <authorList>
            <person name="Corretto E."/>
            <person name="Antonielli L."/>
            <person name="Sessitsch A."/>
            <person name="Compant S."/>
            <person name="Gorfer M."/>
            <person name="Kuffner M."/>
            <person name="Brader G."/>
        </authorList>
    </citation>
    <scope>NUCLEOTIDE SEQUENCE [LARGE SCALE GENOMIC DNA]</scope>
    <source>
        <strain evidence="13 14">AR33</strain>
    </source>
</reference>
<keyword evidence="7 11" id="KW-0862">Zinc</keyword>
<proteinExistence type="inferred from homology"/>
<evidence type="ECO:0000256" key="2">
    <source>
        <dbReference type="ARBA" id="ARBA00009692"/>
    </source>
</evidence>
<dbReference type="InterPro" id="IPR002933">
    <property type="entry name" value="Peptidase_M20"/>
</dbReference>
<reference evidence="14" key="2">
    <citation type="submission" date="2016-01" db="EMBL/GenBank/DDBJ databases">
        <title>Complete genome sequence of Agromyces aureus AR33T and comparison with related organisms.</title>
        <authorList>
            <person name="Corretto E."/>
            <person name="Antonielli L."/>
            <person name="Sessitsch A."/>
            <person name="Brader G."/>
        </authorList>
    </citation>
    <scope>NUCLEOTIDE SEQUENCE [LARGE SCALE GENOMIC DNA]</scope>
    <source>
        <strain evidence="14">AR33</strain>
    </source>
</reference>
<dbReference type="Pfam" id="PF07687">
    <property type="entry name" value="M20_dimer"/>
    <property type="match status" value="1"/>
</dbReference>
<feature type="binding site" evidence="11">
    <location>
        <position position="219"/>
    </location>
    <ligand>
        <name>Zn(2+)</name>
        <dbReference type="ChEBI" id="CHEBI:29105"/>
        <label>1</label>
    </ligand>
</feature>
<feature type="binding site" evidence="11">
    <location>
        <position position="100"/>
    </location>
    <ligand>
        <name>Zn(2+)</name>
        <dbReference type="ChEBI" id="CHEBI:29105"/>
        <label>1</label>
    </ligand>
</feature>
<dbReference type="GO" id="GO:0006508">
    <property type="term" value="P:proteolysis"/>
    <property type="evidence" value="ECO:0007669"/>
    <property type="project" value="UniProtKB-UniRule"/>
</dbReference>
<feature type="active site" evidence="10">
    <location>
        <position position="102"/>
    </location>
</feature>
<name>A0A191WBB1_9MICO</name>
<protein>
    <recommendedName>
        <fullName evidence="9">Peptidase T</fullName>
        <ecNumber evidence="9">3.4.11.4</ecNumber>
    </recommendedName>
</protein>
<evidence type="ECO:0000256" key="3">
    <source>
        <dbReference type="ARBA" id="ARBA00022438"/>
    </source>
</evidence>
<evidence type="ECO:0000256" key="7">
    <source>
        <dbReference type="ARBA" id="ARBA00022833"/>
    </source>
</evidence>
<dbReference type="InterPro" id="IPR036264">
    <property type="entry name" value="Bact_exopeptidase_dim_dom"/>
</dbReference>
<dbReference type="STRING" id="453304.ATC03_00510"/>
<dbReference type="PANTHER" id="PTHR42994:SF1">
    <property type="entry name" value="PEPTIDASE T"/>
    <property type="match status" value="1"/>
</dbReference>
<dbReference type="NCBIfam" id="TIGR01882">
    <property type="entry name" value="peptidase-T"/>
    <property type="match status" value="1"/>
</dbReference>
<dbReference type="InterPro" id="IPR010161">
    <property type="entry name" value="Peptidase_M20B"/>
</dbReference>
<evidence type="ECO:0000256" key="10">
    <source>
        <dbReference type="PIRSR" id="PIRSR037215-1"/>
    </source>
</evidence>